<evidence type="ECO:0000313" key="12">
    <source>
        <dbReference type="Proteomes" id="UP001597400"/>
    </source>
</evidence>
<dbReference type="Proteomes" id="UP001597400">
    <property type="component" value="Unassembled WGS sequence"/>
</dbReference>
<keyword evidence="8" id="KW-0812">Transmembrane</keyword>
<comment type="similarity">
    <text evidence="2">Belongs to the glycosyltransferase 2 family.</text>
</comment>
<feature type="transmembrane region" description="Helical" evidence="8">
    <location>
        <begin position="1082"/>
        <end position="1104"/>
    </location>
</feature>
<dbReference type="PANTHER" id="PTHR43630:SF1">
    <property type="entry name" value="POLY-BETA-1,6-N-ACETYL-D-GLUCOSAMINE SYNTHASE"/>
    <property type="match status" value="1"/>
</dbReference>
<dbReference type="SUPFAM" id="SSF51445">
    <property type="entry name" value="(Trans)glycosidases"/>
    <property type="match status" value="1"/>
</dbReference>
<dbReference type="SUPFAM" id="SSF88713">
    <property type="entry name" value="Glycoside hydrolase/deacetylase"/>
    <property type="match status" value="1"/>
</dbReference>
<evidence type="ECO:0000256" key="7">
    <source>
        <dbReference type="ARBA" id="ARBA00032976"/>
    </source>
</evidence>
<feature type="transmembrane region" description="Helical" evidence="8">
    <location>
        <begin position="1000"/>
        <end position="1028"/>
    </location>
</feature>
<dbReference type="SMART" id="SM00636">
    <property type="entry name" value="Glyco_18"/>
    <property type="match status" value="1"/>
</dbReference>
<feature type="transmembrane region" description="Helical" evidence="8">
    <location>
        <begin position="1040"/>
        <end position="1062"/>
    </location>
</feature>
<dbReference type="Gene3D" id="3.90.550.10">
    <property type="entry name" value="Spore Coat Polysaccharide Biosynthesis Protein SpsA, Chain A"/>
    <property type="match status" value="1"/>
</dbReference>
<feature type="domain" description="GH18" evidence="10">
    <location>
        <begin position="100"/>
        <end position="408"/>
    </location>
</feature>
<evidence type="ECO:0000256" key="6">
    <source>
        <dbReference type="ARBA" id="ARBA00022679"/>
    </source>
</evidence>
<keyword evidence="8" id="KW-0472">Membrane</keyword>
<keyword evidence="8" id="KW-1133">Transmembrane helix</keyword>
<proteinExistence type="inferred from homology"/>
<protein>
    <recommendedName>
        <fullName evidence="4">Chitooligosaccharide deacetylase</fullName>
    </recommendedName>
    <alternativeName>
        <fullName evidence="7">Nodulation protein B</fullName>
    </alternativeName>
</protein>
<dbReference type="CDD" id="cd06423">
    <property type="entry name" value="CESA_like"/>
    <property type="match status" value="1"/>
</dbReference>
<comment type="similarity">
    <text evidence="3">Belongs to the polysaccharide deacetylase family.</text>
</comment>
<evidence type="ECO:0000256" key="4">
    <source>
        <dbReference type="ARBA" id="ARBA00020071"/>
    </source>
</evidence>
<dbReference type="InterPro" id="IPR029070">
    <property type="entry name" value="Chitinase_insertion_sf"/>
</dbReference>
<dbReference type="Pfam" id="PF13641">
    <property type="entry name" value="Glyco_tranf_2_3"/>
    <property type="match status" value="1"/>
</dbReference>
<dbReference type="InterPro" id="IPR011583">
    <property type="entry name" value="Chitinase_II/V-like_cat"/>
</dbReference>
<dbReference type="Gene3D" id="3.10.50.10">
    <property type="match status" value="1"/>
</dbReference>
<keyword evidence="5" id="KW-0328">Glycosyltransferase</keyword>
<feature type="transmembrane region" description="Helical" evidence="8">
    <location>
        <begin position="711"/>
        <end position="733"/>
    </location>
</feature>
<dbReference type="InterPro" id="IPR017853">
    <property type="entry name" value="GH"/>
</dbReference>
<dbReference type="EMBL" id="JBHUGS010000001">
    <property type="protein sequence ID" value="MFD1949644.1"/>
    <property type="molecule type" value="Genomic_DNA"/>
</dbReference>
<dbReference type="PROSITE" id="PS51910">
    <property type="entry name" value="GH18_2"/>
    <property type="match status" value="1"/>
</dbReference>
<keyword evidence="6" id="KW-0808">Transferase</keyword>
<evidence type="ECO:0000259" key="9">
    <source>
        <dbReference type="PROSITE" id="PS51677"/>
    </source>
</evidence>
<evidence type="ECO:0000256" key="8">
    <source>
        <dbReference type="SAM" id="Phobius"/>
    </source>
</evidence>
<dbReference type="InterPro" id="IPR001223">
    <property type="entry name" value="Glyco_hydro18_cat"/>
</dbReference>
<gene>
    <name evidence="11" type="ORF">ACFSGX_02535</name>
</gene>
<dbReference type="InterPro" id="IPR029044">
    <property type="entry name" value="Nucleotide-diphossugar_trans"/>
</dbReference>
<accession>A0ABW4TV43</accession>
<dbReference type="Gene3D" id="3.20.20.80">
    <property type="entry name" value="Glycosidases"/>
    <property type="match status" value="1"/>
</dbReference>
<name>A0ABW4TV43_9SPHN</name>
<dbReference type="Gene3D" id="3.20.20.370">
    <property type="entry name" value="Glycoside hydrolase/deacetylase"/>
    <property type="match status" value="1"/>
</dbReference>
<dbReference type="RefSeq" id="WP_380927227.1">
    <property type="nucleotide sequence ID" value="NZ_JBHUGS010000001.1"/>
</dbReference>
<dbReference type="InterPro" id="IPR002509">
    <property type="entry name" value="NODB_dom"/>
</dbReference>
<keyword evidence="12" id="KW-1185">Reference proteome</keyword>
<organism evidence="11 12">
    <name type="scientific">Sphingomonas arantia</name>
    <dbReference type="NCBI Taxonomy" id="1460676"/>
    <lineage>
        <taxon>Bacteria</taxon>
        <taxon>Pseudomonadati</taxon>
        <taxon>Pseudomonadota</taxon>
        <taxon>Alphaproteobacteria</taxon>
        <taxon>Sphingomonadales</taxon>
        <taxon>Sphingomonadaceae</taxon>
        <taxon>Sphingomonas</taxon>
    </lineage>
</organism>
<comment type="caution">
    <text evidence="11">The sequence shown here is derived from an EMBL/GenBank/DDBJ whole genome shotgun (WGS) entry which is preliminary data.</text>
</comment>
<evidence type="ECO:0000256" key="3">
    <source>
        <dbReference type="ARBA" id="ARBA00010973"/>
    </source>
</evidence>
<evidence type="ECO:0000256" key="2">
    <source>
        <dbReference type="ARBA" id="ARBA00006739"/>
    </source>
</evidence>
<evidence type="ECO:0000256" key="5">
    <source>
        <dbReference type="ARBA" id="ARBA00022676"/>
    </source>
</evidence>
<dbReference type="PROSITE" id="PS51677">
    <property type="entry name" value="NODB"/>
    <property type="match status" value="1"/>
</dbReference>
<dbReference type="SUPFAM" id="SSF53448">
    <property type="entry name" value="Nucleotide-diphospho-sugar transferases"/>
    <property type="match status" value="1"/>
</dbReference>
<evidence type="ECO:0000259" key="10">
    <source>
        <dbReference type="PROSITE" id="PS51910"/>
    </source>
</evidence>
<dbReference type="PANTHER" id="PTHR43630">
    <property type="entry name" value="POLY-BETA-1,6-N-ACETYL-D-GLUCOSAMINE SYNTHASE"/>
    <property type="match status" value="1"/>
</dbReference>
<dbReference type="CDD" id="cd10962">
    <property type="entry name" value="CE4_GT2-like"/>
    <property type="match status" value="1"/>
</dbReference>
<feature type="domain" description="NodB homology" evidence="9">
    <location>
        <begin position="473"/>
        <end position="666"/>
    </location>
</feature>
<evidence type="ECO:0000256" key="1">
    <source>
        <dbReference type="ARBA" id="ARBA00003236"/>
    </source>
</evidence>
<evidence type="ECO:0000313" key="11">
    <source>
        <dbReference type="EMBL" id="MFD1949644.1"/>
    </source>
</evidence>
<dbReference type="Pfam" id="PF01522">
    <property type="entry name" value="Polysacc_deac_1"/>
    <property type="match status" value="1"/>
</dbReference>
<dbReference type="InterPro" id="IPR011330">
    <property type="entry name" value="Glyco_hydro/deAcase_b/a-brl"/>
</dbReference>
<reference evidence="12" key="1">
    <citation type="journal article" date="2019" name="Int. J. Syst. Evol. Microbiol.">
        <title>The Global Catalogue of Microorganisms (GCM) 10K type strain sequencing project: providing services to taxonomists for standard genome sequencing and annotation.</title>
        <authorList>
            <consortium name="The Broad Institute Genomics Platform"/>
            <consortium name="The Broad Institute Genome Sequencing Center for Infectious Disease"/>
            <person name="Wu L."/>
            <person name="Ma J."/>
        </authorList>
    </citation>
    <scope>NUCLEOTIDE SEQUENCE [LARGE SCALE GENOMIC DNA]</scope>
    <source>
        <strain evidence="12">CGMCC 1.12702</strain>
    </source>
</reference>
<comment type="function">
    <text evidence="1">Is involved in generating a small heat-stable compound (Nod), an acylated oligomer of N-acetylglucosamine, that stimulates mitosis in various plant protoplasts.</text>
</comment>
<dbReference type="Pfam" id="PF00704">
    <property type="entry name" value="Glyco_hydro_18"/>
    <property type="match status" value="1"/>
</dbReference>
<sequence length="1120" mass="121521">MNAPVFYDPSGRRRRWSLRSLVLAVLLLTALGGVFAFTIIDVPVPRPLAFGVERPHPRPLVQQVGHIRHKVSTRLHALFGRWLPLAPTGAAAAGGRPAHQAVIGFYTPWDDASRASLTAHVAELDWLVPAMMSVTGPDHHLTTTDDPHLNAILDGAARRPAILPMVQNVADAGWDGAGTAKLLHDPAARTRFLDQLEPVLAAHNARGVVFDFESLPASAQPDYKLFLKQAHARFAPHGWLVTLAVPVADSDWRLADYAKVADRLFIMAYDQHWPGGTPGPIAAQPWFAQATRAAVAQIGAAKSIVAIGSYAYDWTDKGGEATALSIEDTWLAAHDSGVVPRFDAASGNATFDYEESGKAHHVWLLDAASAWNQLRVAHDQGVAGVALWRLGLEDSGIWPVFRGFHSGTLPDLTRIHASTSVDVEGTGELLRIDHVPTPGRRTMTLDNQGLIRNEVYHRLPTPYTVERTGHRPGLVALTFDDGPDPTWTPAILKILKARHVPAAFFVIGENAVTHPALLNDIVAAGSEIGNHSYTHPNLALESARGTRLELNATQRLIEAYTGRSTRLFRAPYFGDAEPTTRDELDPVLAAQQDGYLNVGLHVDPNDWQRPGADSIVNQVVTQVGNDSAEQSAQVILLHDGGGDRAQTVAALPRIIDTLRARGYRFVPVSELAGLSPAQVMPTVAGRDLAWVRVDVAVFLLVGGLAYAIRWLFFVAIVLGLGRAITLAVLAIIARRRDRGIVPPAIDPARFVSVLIPAFNEARVIEASVRRVLASRDVALEVIVIDDGSTDGTSRIVADAFADEPRVRLLTLVNGGKAAALNTALRLARGDVVVALDADTQFEPLTIARLARWFVDPKLGAVAGNAQVGNRVNLVTRWQAIEYTTAQSLERRALAGFDAITVVPGAVGAWSRAALDAVGGYPIDTLAEDQDLTIAVQRAGWPVACDPEAVAWTEAPETFAALSRQRFRWAFGTLQCLWKHRAILRTGKPRGLATIGLPQAWLFQIAFSVVSPIIDLALVISILGTALHVHQHGWAQTQSDVLRMALCWVAFTTVDVICGWIAYRLDGNRSRYPAGLLVAQRLIYRQLMYIVVLRAVAAALTGPWVGWGRMERSGRVLQPTT</sequence>